<evidence type="ECO:0000313" key="2">
    <source>
        <dbReference type="EMBL" id="VDI23640.1"/>
    </source>
</evidence>
<comment type="caution">
    <text evidence="2">The sequence shown here is derived from an EMBL/GenBank/DDBJ whole genome shotgun (WGS) entry which is preliminary data.</text>
</comment>
<keyword evidence="3" id="KW-1185">Reference proteome</keyword>
<name>A0A8B6DT02_MYTGA</name>
<dbReference type="AlphaFoldDB" id="A0A8B6DT02"/>
<dbReference type="EMBL" id="UYJE01003960">
    <property type="protein sequence ID" value="VDI23640.1"/>
    <property type="molecule type" value="Genomic_DNA"/>
</dbReference>
<evidence type="ECO:0000313" key="3">
    <source>
        <dbReference type="Proteomes" id="UP000596742"/>
    </source>
</evidence>
<proteinExistence type="predicted"/>
<dbReference type="OrthoDB" id="10422936at2759"/>
<evidence type="ECO:0000256" key="1">
    <source>
        <dbReference type="SAM" id="Coils"/>
    </source>
</evidence>
<reference evidence="2" key="1">
    <citation type="submission" date="2018-11" db="EMBL/GenBank/DDBJ databases">
        <authorList>
            <person name="Alioto T."/>
            <person name="Alioto T."/>
        </authorList>
    </citation>
    <scope>NUCLEOTIDE SEQUENCE</scope>
</reference>
<gene>
    <name evidence="2" type="ORF">MGAL_10B087345</name>
</gene>
<organism evidence="2 3">
    <name type="scientific">Mytilus galloprovincialis</name>
    <name type="common">Mediterranean mussel</name>
    <dbReference type="NCBI Taxonomy" id="29158"/>
    <lineage>
        <taxon>Eukaryota</taxon>
        <taxon>Metazoa</taxon>
        <taxon>Spiralia</taxon>
        <taxon>Lophotrochozoa</taxon>
        <taxon>Mollusca</taxon>
        <taxon>Bivalvia</taxon>
        <taxon>Autobranchia</taxon>
        <taxon>Pteriomorphia</taxon>
        <taxon>Mytilida</taxon>
        <taxon>Mytiloidea</taxon>
        <taxon>Mytilidae</taxon>
        <taxon>Mytilinae</taxon>
        <taxon>Mytilus</taxon>
    </lineage>
</organism>
<protein>
    <submittedName>
        <fullName evidence="2">Uncharacterized protein</fullName>
    </submittedName>
</protein>
<sequence>MEDFKSLCKKTYQSNFEYGMYLLSLVNVDNLLTATKTLKAIMFILLSSTLTPKTLYAPSYVDNRKQALPAKSDTCNDNADDSEEEINPNRYTVEQFIMRGQNTFVNWATNIRKEVLKELNEEEKVSEKHQRQSESLADKLIQNFISAFPIWYIVLI</sequence>
<feature type="coiled-coil region" evidence="1">
    <location>
        <begin position="112"/>
        <end position="139"/>
    </location>
</feature>
<keyword evidence="1" id="KW-0175">Coiled coil</keyword>
<dbReference type="Proteomes" id="UP000596742">
    <property type="component" value="Unassembled WGS sequence"/>
</dbReference>
<accession>A0A8B6DT02</accession>